<evidence type="ECO:0000313" key="2">
    <source>
        <dbReference type="Proteomes" id="UP000296284"/>
    </source>
</evidence>
<proteinExistence type="predicted"/>
<reference evidence="1 2" key="1">
    <citation type="submission" date="2019-03" db="EMBL/GenBank/DDBJ databases">
        <title>Complete genome sequence of Citrobacter sp. SNU WT2 isolated from diseased rainbow trout.</title>
        <authorList>
            <person name="Oh W.T."/>
            <person name="Park S.C."/>
        </authorList>
    </citation>
    <scope>NUCLEOTIDE SEQUENCE [LARGE SCALE GENOMIC DNA]</scope>
    <source>
        <strain evidence="1 2">SNU WT2</strain>
    </source>
</reference>
<dbReference type="InterPro" id="IPR003458">
    <property type="entry name" value="Phage_T4_Gp38_tail_assem"/>
</dbReference>
<dbReference type="Proteomes" id="UP000296284">
    <property type="component" value="Chromosome"/>
</dbReference>
<accession>A0ABX5T1R4</accession>
<organism evidence="1 2">
    <name type="scientific">Citrobacter tructae</name>
    <dbReference type="NCBI Taxonomy" id="2562449"/>
    <lineage>
        <taxon>Bacteria</taxon>
        <taxon>Pseudomonadati</taxon>
        <taxon>Pseudomonadota</taxon>
        <taxon>Gammaproteobacteria</taxon>
        <taxon>Enterobacterales</taxon>
        <taxon>Enterobacteriaceae</taxon>
        <taxon>Citrobacter</taxon>
    </lineage>
</organism>
<gene>
    <name evidence="1" type="ORF">E4Z61_03335</name>
</gene>
<protein>
    <submittedName>
        <fullName evidence="1">Uncharacterized protein</fullName>
    </submittedName>
</protein>
<dbReference type="Pfam" id="PF02413">
    <property type="entry name" value="Caudo_TAP"/>
    <property type="match status" value="1"/>
</dbReference>
<name>A0ABX5T1R4_9ENTR</name>
<keyword evidence="2" id="KW-1185">Reference proteome</keyword>
<evidence type="ECO:0000313" key="1">
    <source>
        <dbReference type="EMBL" id="QBX79442.1"/>
    </source>
</evidence>
<sequence>MTLRNNGLVKQSIPVGERFGAAGHAENGDVDASSLQNPIGLSVAEVDLQEVPADFSERFRDGIWQYENGKIIPCPVRQLAIAMRMREEEMIELSSRITTLAKAQDDGDISGDELAELTALRAKRSALRRLNLTSASHDNPVLT</sequence>
<dbReference type="EMBL" id="CP038469">
    <property type="protein sequence ID" value="QBX79442.1"/>
    <property type="molecule type" value="Genomic_DNA"/>
</dbReference>